<feature type="transmembrane region" description="Helical" evidence="1">
    <location>
        <begin position="52"/>
        <end position="75"/>
    </location>
</feature>
<accession>A0A6M2EGE7</accession>
<keyword evidence="1" id="KW-1133">Transmembrane helix</keyword>
<keyword evidence="1" id="KW-0472">Membrane</keyword>
<organism evidence="2">
    <name type="scientific">Populus davidiana</name>
    <dbReference type="NCBI Taxonomy" id="266767"/>
    <lineage>
        <taxon>Eukaryota</taxon>
        <taxon>Viridiplantae</taxon>
        <taxon>Streptophyta</taxon>
        <taxon>Embryophyta</taxon>
        <taxon>Tracheophyta</taxon>
        <taxon>Spermatophyta</taxon>
        <taxon>Magnoliopsida</taxon>
        <taxon>eudicotyledons</taxon>
        <taxon>Gunneridae</taxon>
        <taxon>Pentapetalae</taxon>
        <taxon>rosids</taxon>
        <taxon>fabids</taxon>
        <taxon>Malpighiales</taxon>
        <taxon>Salicaceae</taxon>
        <taxon>Saliceae</taxon>
        <taxon>Populus</taxon>
    </lineage>
</organism>
<reference evidence="2" key="1">
    <citation type="submission" date="2020-03" db="EMBL/GenBank/DDBJ databases">
        <authorList>
            <person name="Zhang R."/>
        </authorList>
    </citation>
    <scope>NUCLEOTIDE SEQUENCE</scope>
</reference>
<evidence type="ECO:0000313" key="2">
    <source>
        <dbReference type="EMBL" id="NUU83086.1"/>
    </source>
</evidence>
<dbReference type="EMBL" id="GILB01002753">
    <property type="protein sequence ID" value="NUU83086.1"/>
    <property type="molecule type" value="Transcribed_RNA"/>
</dbReference>
<protein>
    <submittedName>
        <fullName evidence="2">Uncharacterized protein</fullName>
    </submittedName>
</protein>
<sequence length="111" mass="12817">MQEDFLLDETVLLRNIRFYSKNPKQIVFSVPRMILDAFNTVNSPEALFPPHIWLIVFVVMLYFLPGCLHLFPILFAPSPQISILRFLVIIQGDGSSDLSRHLEIHLGNAFY</sequence>
<proteinExistence type="predicted"/>
<dbReference type="AlphaFoldDB" id="A0A6M2EGE7"/>
<evidence type="ECO:0000256" key="1">
    <source>
        <dbReference type="SAM" id="Phobius"/>
    </source>
</evidence>
<name>A0A6M2EGE7_9ROSI</name>
<keyword evidence="1" id="KW-0812">Transmembrane</keyword>